<accession>A0A0F2E3I5</accession>
<dbReference type="PANTHER" id="PTHR38446:SF1">
    <property type="entry name" value="BLL0914 PROTEIN"/>
    <property type="match status" value="1"/>
</dbReference>
<keyword evidence="1" id="KW-0472">Membrane</keyword>
<evidence type="ECO:0000256" key="1">
    <source>
        <dbReference type="SAM" id="Phobius"/>
    </source>
</evidence>
<dbReference type="InterPro" id="IPR009732">
    <property type="entry name" value="DUF1304"/>
</dbReference>
<organism evidence="2 3">
    <name type="scientific">Streptococcus infantis</name>
    <dbReference type="NCBI Taxonomy" id="68892"/>
    <lineage>
        <taxon>Bacteria</taxon>
        <taxon>Bacillati</taxon>
        <taxon>Bacillota</taxon>
        <taxon>Bacilli</taxon>
        <taxon>Lactobacillales</taxon>
        <taxon>Streptococcaceae</taxon>
        <taxon>Streptococcus</taxon>
    </lineage>
</organism>
<dbReference type="RefSeq" id="WP_045613753.1">
    <property type="nucleotide sequence ID" value="NZ_JASHGR010000004.1"/>
</dbReference>
<feature type="transmembrane region" description="Helical" evidence="1">
    <location>
        <begin position="55"/>
        <end position="71"/>
    </location>
</feature>
<dbReference type="EMBL" id="JYGT01000006">
    <property type="protein sequence ID" value="KJQ77858.1"/>
    <property type="molecule type" value="Genomic_DNA"/>
</dbReference>
<dbReference type="PANTHER" id="PTHR38446">
    <property type="entry name" value="BLL0914 PROTEIN"/>
    <property type="match status" value="1"/>
</dbReference>
<evidence type="ECO:0000313" key="3">
    <source>
        <dbReference type="Proteomes" id="UP000033489"/>
    </source>
</evidence>
<dbReference type="Pfam" id="PF06993">
    <property type="entry name" value="DUF1304"/>
    <property type="match status" value="1"/>
</dbReference>
<dbReference type="AlphaFoldDB" id="A0A0F2E3I5"/>
<sequence length="120" mass="13209">MSLMTTILATIVALEHFYIFYLESIATQSDATSRVFNMNKEELARPSVTSLFKNQGIYNALIGVFLIYGIYFSHSLEIVTIFVLFVIGAAAYGALTADKKIILKQGGPAILTLLSILLLK</sequence>
<comment type="caution">
    <text evidence="2">The sequence shown here is derived from an EMBL/GenBank/DDBJ whole genome shotgun (WGS) entry which is preliminary data.</text>
</comment>
<keyword evidence="1" id="KW-0812">Transmembrane</keyword>
<protein>
    <recommendedName>
        <fullName evidence="4">Integral membrane protein</fullName>
    </recommendedName>
</protein>
<gene>
    <name evidence="2" type="ORF">TZ94_00443</name>
</gene>
<reference evidence="2 3" key="1">
    <citation type="submission" date="2015-02" db="EMBL/GenBank/DDBJ databases">
        <title>Evolution of amylase-binding proteins of oral streptococcal species.</title>
        <authorList>
            <person name="Haase E.M."/>
        </authorList>
    </citation>
    <scope>NUCLEOTIDE SEQUENCE [LARGE SCALE GENOMIC DNA]</scope>
    <source>
        <strain evidence="2 3">UC921A</strain>
    </source>
</reference>
<dbReference type="OrthoDB" id="9803832at2"/>
<proteinExistence type="predicted"/>
<feature type="transmembrane region" description="Helical" evidence="1">
    <location>
        <begin position="78"/>
        <end position="95"/>
    </location>
</feature>
<keyword evidence="1" id="KW-1133">Transmembrane helix</keyword>
<dbReference type="Proteomes" id="UP000033489">
    <property type="component" value="Unassembled WGS sequence"/>
</dbReference>
<name>A0A0F2E3I5_9STRE</name>
<evidence type="ECO:0000313" key="2">
    <source>
        <dbReference type="EMBL" id="KJQ77858.1"/>
    </source>
</evidence>
<evidence type="ECO:0008006" key="4">
    <source>
        <dbReference type="Google" id="ProtNLM"/>
    </source>
</evidence>
<dbReference type="PATRIC" id="fig|28037.216.peg.415"/>